<keyword evidence="1" id="KW-0378">Hydrolase</keyword>
<evidence type="ECO:0000313" key="3">
    <source>
        <dbReference type="EMBL" id="EGC04373.1"/>
    </source>
</evidence>
<accession>E9S8M5</accession>
<dbReference type="OrthoDB" id="1698432at2"/>
<gene>
    <name evidence="3" type="ORF">CUS_4438</name>
</gene>
<dbReference type="Gene3D" id="3.40.50.1820">
    <property type="entry name" value="alpha/beta hydrolase"/>
    <property type="match status" value="1"/>
</dbReference>
<dbReference type="PANTHER" id="PTHR48081:SF8">
    <property type="entry name" value="ALPHA_BETA HYDROLASE FOLD-3 DOMAIN-CONTAINING PROTEIN-RELATED"/>
    <property type="match status" value="1"/>
</dbReference>
<dbReference type="InterPro" id="IPR050300">
    <property type="entry name" value="GDXG_lipolytic_enzyme"/>
</dbReference>
<evidence type="ECO:0000259" key="2">
    <source>
        <dbReference type="Pfam" id="PF07859"/>
    </source>
</evidence>
<dbReference type="InterPro" id="IPR029058">
    <property type="entry name" value="AB_hydrolase_fold"/>
</dbReference>
<dbReference type="EMBL" id="ADKM02000027">
    <property type="protein sequence ID" value="EGC04373.1"/>
    <property type="molecule type" value="Genomic_DNA"/>
</dbReference>
<dbReference type="InterPro" id="IPR013094">
    <property type="entry name" value="AB_hydrolase_3"/>
</dbReference>
<protein>
    <recommendedName>
        <fullName evidence="2">Alpha/beta hydrolase fold-3 domain-containing protein</fullName>
    </recommendedName>
</protein>
<evidence type="ECO:0000313" key="4">
    <source>
        <dbReference type="Proteomes" id="UP000004259"/>
    </source>
</evidence>
<sequence>MRFDKQDKVVKAPDALNNPLYRVTKAVVKAAKIRNSLIGTKEEVLTKAAKMNAKNRHFIMPTDNKAHYTDHLIQGQYHCIEVDIEKKRRDKAILFVFGGGMILGSDKGDVGLSRKIAETTNSDVWFPYYPLCHEHDMLENVQMIFECYTKMLTFYKPENIVFLGFSSGGALILDLITYINELNDNGRNIPMPGMLIPISPGSVPVIDAENTAIKALDKRDIMIPAAYMYTAREIMCHGREIPEKYLATAHGDFRRAPMTHFYYGSAETLYAFAPSYAESFRKAGAKCMIHVGKGMHHCFALQYFIPGCKPAFNEVMELINEFLRKGAKP</sequence>
<dbReference type="AlphaFoldDB" id="E9S8M5"/>
<feature type="domain" description="Alpha/beta hydrolase fold-3" evidence="2">
    <location>
        <begin position="93"/>
        <end position="300"/>
    </location>
</feature>
<evidence type="ECO:0000256" key="1">
    <source>
        <dbReference type="ARBA" id="ARBA00022801"/>
    </source>
</evidence>
<reference evidence="3 4" key="1">
    <citation type="submission" date="2011-02" db="EMBL/GenBank/DDBJ databases">
        <authorList>
            <person name="Nelson K.E."/>
            <person name="Sutton G."/>
            <person name="Torralba M."/>
            <person name="Durkin S."/>
            <person name="Harkins D."/>
            <person name="Montgomery R."/>
            <person name="Ziemer C."/>
            <person name="Klaassens E."/>
            <person name="Ocuiv P."/>
            <person name="Morrison M."/>
        </authorList>
    </citation>
    <scope>NUCLEOTIDE SEQUENCE [LARGE SCALE GENOMIC DNA]</scope>
    <source>
        <strain evidence="3 4">8</strain>
    </source>
</reference>
<dbReference type="Pfam" id="PF07859">
    <property type="entry name" value="Abhydrolase_3"/>
    <property type="match status" value="1"/>
</dbReference>
<dbReference type="GO" id="GO:0016787">
    <property type="term" value="F:hydrolase activity"/>
    <property type="evidence" value="ECO:0007669"/>
    <property type="project" value="UniProtKB-KW"/>
</dbReference>
<dbReference type="STRING" id="246199.CUS_4438"/>
<dbReference type="PANTHER" id="PTHR48081">
    <property type="entry name" value="AB HYDROLASE SUPERFAMILY PROTEIN C4A8.06C"/>
    <property type="match status" value="1"/>
</dbReference>
<dbReference type="eggNOG" id="COG0657">
    <property type="taxonomic scope" value="Bacteria"/>
</dbReference>
<name>E9S8M5_RUMAL</name>
<dbReference type="SUPFAM" id="SSF53474">
    <property type="entry name" value="alpha/beta-Hydrolases"/>
    <property type="match status" value="1"/>
</dbReference>
<organism evidence="3 4">
    <name type="scientific">Ruminococcus albus 8</name>
    <dbReference type="NCBI Taxonomy" id="246199"/>
    <lineage>
        <taxon>Bacteria</taxon>
        <taxon>Bacillati</taxon>
        <taxon>Bacillota</taxon>
        <taxon>Clostridia</taxon>
        <taxon>Eubacteriales</taxon>
        <taxon>Oscillospiraceae</taxon>
        <taxon>Ruminococcus</taxon>
    </lineage>
</organism>
<dbReference type="RefSeq" id="WP_002847332.1">
    <property type="nucleotide sequence ID" value="NZ_ADKM02000027.1"/>
</dbReference>
<comment type="caution">
    <text evidence="3">The sequence shown here is derived from an EMBL/GenBank/DDBJ whole genome shotgun (WGS) entry which is preliminary data.</text>
</comment>
<keyword evidence="4" id="KW-1185">Reference proteome</keyword>
<dbReference type="Proteomes" id="UP000004259">
    <property type="component" value="Unassembled WGS sequence"/>
</dbReference>
<proteinExistence type="predicted"/>